<evidence type="ECO:0000313" key="1">
    <source>
        <dbReference type="EMBL" id="MFC0527691.1"/>
    </source>
</evidence>
<gene>
    <name evidence="1" type="ORF">ACFFIA_08465</name>
</gene>
<proteinExistence type="predicted"/>
<organism evidence="1 2">
    <name type="scientific">Phytohabitans kaempferiae</name>
    <dbReference type="NCBI Taxonomy" id="1620943"/>
    <lineage>
        <taxon>Bacteria</taxon>
        <taxon>Bacillati</taxon>
        <taxon>Actinomycetota</taxon>
        <taxon>Actinomycetes</taxon>
        <taxon>Micromonosporales</taxon>
        <taxon>Micromonosporaceae</taxon>
    </lineage>
</organism>
<protein>
    <submittedName>
        <fullName evidence="1">DUF4286 family protein</fullName>
    </submittedName>
</protein>
<dbReference type="EMBL" id="JBHLUH010000009">
    <property type="protein sequence ID" value="MFC0527691.1"/>
    <property type="molecule type" value="Genomic_DNA"/>
</dbReference>
<dbReference type="Proteomes" id="UP001589867">
    <property type="component" value="Unassembled WGS sequence"/>
</dbReference>
<sequence length="106" mass="12307">MAAVLIVQVEIDPADDEEFNRWYDEEHVPEKLASPGFVSARRFRAHDHEARYLVIYELETPEAATTPAYMRQEPSEWSKSIMARWKDWNRAVWVDLKPDAAATAES</sequence>
<accession>A0ABV6LZ22</accession>
<keyword evidence="2" id="KW-1185">Reference proteome</keyword>
<evidence type="ECO:0000313" key="2">
    <source>
        <dbReference type="Proteomes" id="UP001589867"/>
    </source>
</evidence>
<comment type="caution">
    <text evidence="1">The sequence shown here is derived from an EMBL/GenBank/DDBJ whole genome shotgun (WGS) entry which is preliminary data.</text>
</comment>
<name>A0ABV6LZ22_9ACTN</name>
<dbReference type="SUPFAM" id="SSF54909">
    <property type="entry name" value="Dimeric alpha+beta barrel"/>
    <property type="match status" value="1"/>
</dbReference>
<dbReference type="Pfam" id="PF14114">
    <property type="entry name" value="DUF4286"/>
    <property type="match status" value="1"/>
</dbReference>
<dbReference type="InterPro" id="IPR025563">
    <property type="entry name" value="DUF4286"/>
</dbReference>
<reference evidence="1 2" key="1">
    <citation type="submission" date="2024-09" db="EMBL/GenBank/DDBJ databases">
        <authorList>
            <person name="Sun Q."/>
            <person name="Mori K."/>
        </authorList>
    </citation>
    <scope>NUCLEOTIDE SEQUENCE [LARGE SCALE GENOMIC DNA]</scope>
    <source>
        <strain evidence="1 2">TBRC 3947</strain>
    </source>
</reference>
<dbReference type="RefSeq" id="WP_377248080.1">
    <property type="nucleotide sequence ID" value="NZ_JBHLUH010000009.1"/>
</dbReference>
<dbReference type="InterPro" id="IPR011008">
    <property type="entry name" value="Dimeric_a/b-barrel"/>
</dbReference>